<evidence type="ECO:0000313" key="2">
    <source>
        <dbReference type="Proteomes" id="UP000308744"/>
    </source>
</evidence>
<comment type="caution">
    <text evidence="1">The sequence shown here is derived from an EMBL/GenBank/DDBJ whole genome shotgun (WGS) entry which is preliminary data.</text>
</comment>
<reference evidence="1 2" key="1">
    <citation type="submission" date="2019-04" db="EMBL/GenBank/DDBJ databases">
        <title>Lysinibacillus genome sequencing.</title>
        <authorList>
            <person name="Dunlap C."/>
        </authorList>
    </citation>
    <scope>NUCLEOTIDE SEQUENCE [LARGE SCALE GENOMIC DNA]</scope>
    <source>
        <strain evidence="1 2">CCTCC AB 2010389</strain>
    </source>
</reference>
<organism evidence="1 2">
    <name type="scientific">Lysinibacillus mangiferihumi</name>
    <dbReference type="NCBI Taxonomy" id="1130819"/>
    <lineage>
        <taxon>Bacteria</taxon>
        <taxon>Bacillati</taxon>
        <taxon>Bacillota</taxon>
        <taxon>Bacilli</taxon>
        <taxon>Bacillales</taxon>
        <taxon>Bacillaceae</taxon>
        <taxon>Lysinibacillus</taxon>
    </lineage>
</organism>
<dbReference type="Gene3D" id="3.30.2220.30">
    <property type="match status" value="1"/>
</dbReference>
<evidence type="ECO:0000313" key="1">
    <source>
        <dbReference type="EMBL" id="TKI70119.1"/>
    </source>
</evidence>
<gene>
    <name evidence="1" type="ORF">FC756_08420</name>
</gene>
<dbReference type="AlphaFoldDB" id="A0A4U2Z7B7"/>
<dbReference type="Proteomes" id="UP000308744">
    <property type="component" value="Unassembled WGS sequence"/>
</dbReference>
<sequence length="174" mass="19881">MNLCLCNLHKKQQEQRNYHLTLLIMISSIALVLKQIQTLEEFEMTNKELKRLSVVDLMKEKEKYQVKDDVTEEVVVERLGVVVVLRKPEKSLCVDTMKMARDENNDTDADEYIVYNTMIEPNLKDPELLAAYGCKTIPTEIVSKIFDPGEIAQLSEVAFELAGYKKGGVKAIKN</sequence>
<keyword evidence="2" id="KW-1185">Reference proteome</keyword>
<protein>
    <recommendedName>
        <fullName evidence="3">XkdN-like protein</fullName>
    </recommendedName>
</protein>
<proteinExistence type="predicted"/>
<accession>A0A4U2Z7B7</accession>
<dbReference type="InterPro" id="IPR038559">
    <property type="entry name" value="XkdN-like_sf"/>
</dbReference>
<dbReference type="EMBL" id="SZPU01000022">
    <property type="protein sequence ID" value="TKI70119.1"/>
    <property type="molecule type" value="Genomic_DNA"/>
</dbReference>
<evidence type="ECO:0008006" key="3">
    <source>
        <dbReference type="Google" id="ProtNLM"/>
    </source>
</evidence>
<name>A0A4U2Z7B7_9BACI</name>
<dbReference type="InterPro" id="IPR014986">
    <property type="entry name" value="XkdN-like"/>
</dbReference>
<dbReference type="Pfam" id="PF08890">
    <property type="entry name" value="Phage_TAC_5"/>
    <property type="match status" value="1"/>
</dbReference>